<dbReference type="EMBL" id="CP078145">
    <property type="protein sequence ID" value="QXN94541.1"/>
    <property type="molecule type" value="Genomic_DNA"/>
</dbReference>
<name>A0ABX8RZ40_NOCIO</name>
<protein>
    <submittedName>
        <fullName evidence="5">AMP-binding protein</fullName>
    </submittedName>
</protein>
<evidence type="ECO:0000256" key="2">
    <source>
        <dbReference type="ARBA" id="ARBA00022598"/>
    </source>
</evidence>
<evidence type="ECO:0000259" key="3">
    <source>
        <dbReference type="Pfam" id="PF00501"/>
    </source>
</evidence>
<dbReference type="PANTHER" id="PTHR43201:SF5">
    <property type="entry name" value="MEDIUM-CHAIN ACYL-COA LIGASE ACSF2, MITOCHONDRIAL"/>
    <property type="match status" value="1"/>
</dbReference>
<reference evidence="5 6" key="1">
    <citation type="submission" date="2021-07" db="EMBL/GenBank/DDBJ databases">
        <title>Whole Genome Sequence of Nocardia Iowensis.</title>
        <authorList>
            <person name="Lamm A."/>
            <person name="Collins-Fairclough A.M."/>
            <person name="Bunk B."/>
            <person name="Sproer C."/>
        </authorList>
    </citation>
    <scope>NUCLEOTIDE SEQUENCE [LARGE SCALE GENOMIC DNA]</scope>
    <source>
        <strain evidence="5 6">NRRL 5646</strain>
    </source>
</reference>
<evidence type="ECO:0000313" key="6">
    <source>
        <dbReference type="Proteomes" id="UP000694257"/>
    </source>
</evidence>
<comment type="similarity">
    <text evidence="1">Belongs to the ATP-dependent AMP-binding enzyme family.</text>
</comment>
<evidence type="ECO:0000259" key="4">
    <source>
        <dbReference type="Pfam" id="PF13193"/>
    </source>
</evidence>
<dbReference type="InterPro" id="IPR025110">
    <property type="entry name" value="AMP-bd_C"/>
</dbReference>
<gene>
    <name evidence="5" type="ORF">KV110_16705</name>
</gene>
<dbReference type="PANTHER" id="PTHR43201">
    <property type="entry name" value="ACYL-COA SYNTHETASE"/>
    <property type="match status" value="1"/>
</dbReference>
<feature type="domain" description="AMP-binding enzyme C-terminal" evidence="4">
    <location>
        <begin position="416"/>
        <end position="490"/>
    </location>
</feature>
<keyword evidence="2" id="KW-0436">Ligase</keyword>
<proteinExistence type="inferred from homology"/>
<evidence type="ECO:0000256" key="1">
    <source>
        <dbReference type="ARBA" id="ARBA00006432"/>
    </source>
</evidence>
<evidence type="ECO:0000313" key="5">
    <source>
        <dbReference type="EMBL" id="QXN94541.1"/>
    </source>
</evidence>
<keyword evidence="6" id="KW-1185">Reference proteome</keyword>
<dbReference type="Proteomes" id="UP000694257">
    <property type="component" value="Chromosome"/>
</dbReference>
<sequence length="513" mass="55223">MAYGLAALAARAPAAVAVTDEVTEWTWPQLNSMVNRLANWLLSAGIGEGQRVAVMAENSAHTALAHLAVTFAGKSVVPINFQLTAAEVRHILADGAVHTVLCSARTAPVARAASSTVRVIAWGAEESDGVWALEQILATMPETEISDRIAPAAPLYYTSGTTGVPKGVRLPEQMFPGGDSMVEHVRRIEQSPVRPTGKHLIVGPMHHTGPIGGVRGLCVGVPLVVLRKFDAETVLRLIHEHRIETTMMVPTHFSRLLNLPADIRNRFDVSSIRTIVHTGAACPVHVKRAMIDWFGPVLREAYGSTEVGTVTFIDSEQWLAHPGSVGKALPGYELSIRDEQGKVLGPGQSGLVCVRSTIGAHPEYHNDPDKTRRGYVADEVFAVGEIGYLDAEGYLYLTDRASDMVVSGGVNIYPAESEAVLRTHPGVLDVAVIGIPHADLGEQLCALVLADADPPSSADLAQWCRDRLAHYKCPSLFEFVDTDLRTAMGKLDKRRLRAWYLSARDSVAAGGAV</sequence>
<feature type="domain" description="AMP-dependent synthetase/ligase" evidence="3">
    <location>
        <begin position="9"/>
        <end position="357"/>
    </location>
</feature>
<dbReference type="Pfam" id="PF13193">
    <property type="entry name" value="AMP-binding_C"/>
    <property type="match status" value="1"/>
</dbReference>
<dbReference type="Pfam" id="PF00501">
    <property type="entry name" value="AMP-binding"/>
    <property type="match status" value="1"/>
</dbReference>
<accession>A0ABX8RZ40</accession>
<organism evidence="5 6">
    <name type="scientific">Nocardia iowensis</name>
    <dbReference type="NCBI Taxonomy" id="204891"/>
    <lineage>
        <taxon>Bacteria</taxon>
        <taxon>Bacillati</taxon>
        <taxon>Actinomycetota</taxon>
        <taxon>Actinomycetes</taxon>
        <taxon>Mycobacteriales</taxon>
        <taxon>Nocardiaceae</taxon>
        <taxon>Nocardia</taxon>
    </lineage>
</organism>
<dbReference type="InterPro" id="IPR000873">
    <property type="entry name" value="AMP-dep_synth/lig_dom"/>
</dbReference>
<dbReference type="RefSeq" id="WP_218477131.1">
    <property type="nucleotide sequence ID" value="NZ_BAABJN010000015.1"/>
</dbReference>